<evidence type="ECO:0000313" key="2">
    <source>
        <dbReference type="EMBL" id="PBK85728.1"/>
    </source>
</evidence>
<accession>A0A2H3D4K1</accession>
<proteinExistence type="predicted"/>
<evidence type="ECO:0000313" key="3">
    <source>
        <dbReference type="Proteomes" id="UP000217790"/>
    </source>
</evidence>
<dbReference type="OrthoDB" id="3131766at2759"/>
<reference evidence="3" key="1">
    <citation type="journal article" date="2017" name="Nat. Ecol. Evol.">
        <title>Genome expansion and lineage-specific genetic innovations in the forest pathogenic fungi Armillaria.</title>
        <authorList>
            <person name="Sipos G."/>
            <person name="Prasanna A.N."/>
            <person name="Walter M.C."/>
            <person name="O'Connor E."/>
            <person name="Balint B."/>
            <person name="Krizsan K."/>
            <person name="Kiss B."/>
            <person name="Hess J."/>
            <person name="Varga T."/>
            <person name="Slot J."/>
            <person name="Riley R."/>
            <person name="Boka B."/>
            <person name="Rigling D."/>
            <person name="Barry K."/>
            <person name="Lee J."/>
            <person name="Mihaltcheva S."/>
            <person name="LaButti K."/>
            <person name="Lipzen A."/>
            <person name="Waldron R."/>
            <person name="Moloney N.M."/>
            <person name="Sperisen C."/>
            <person name="Kredics L."/>
            <person name="Vagvoelgyi C."/>
            <person name="Patrignani A."/>
            <person name="Fitzpatrick D."/>
            <person name="Nagy I."/>
            <person name="Doyle S."/>
            <person name="Anderson J.B."/>
            <person name="Grigoriev I.V."/>
            <person name="Gueldener U."/>
            <person name="Muensterkoetter M."/>
            <person name="Nagy L.G."/>
        </authorList>
    </citation>
    <scope>NUCLEOTIDE SEQUENCE [LARGE SCALE GENOMIC DNA]</scope>
    <source>
        <strain evidence="3">Ar21-2</strain>
    </source>
</reference>
<gene>
    <name evidence="2" type="ORF">ARMGADRAFT_1036157</name>
</gene>
<protein>
    <submittedName>
        <fullName evidence="2">Uncharacterized protein</fullName>
    </submittedName>
</protein>
<dbReference type="EMBL" id="KZ293689">
    <property type="protein sequence ID" value="PBK85728.1"/>
    <property type="molecule type" value="Genomic_DNA"/>
</dbReference>
<feature type="region of interest" description="Disordered" evidence="1">
    <location>
        <begin position="92"/>
        <end position="131"/>
    </location>
</feature>
<dbReference type="AlphaFoldDB" id="A0A2H3D4K1"/>
<name>A0A2H3D4K1_ARMGA</name>
<evidence type="ECO:0000256" key="1">
    <source>
        <dbReference type="SAM" id="MobiDB-lite"/>
    </source>
</evidence>
<organism evidence="2 3">
    <name type="scientific">Armillaria gallica</name>
    <name type="common">Bulbous honey fungus</name>
    <name type="synonym">Armillaria bulbosa</name>
    <dbReference type="NCBI Taxonomy" id="47427"/>
    <lineage>
        <taxon>Eukaryota</taxon>
        <taxon>Fungi</taxon>
        <taxon>Dikarya</taxon>
        <taxon>Basidiomycota</taxon>
        <taxon>Agaricomycotina</taxon>
        <taxon>Agaricomycetes</taxon>
        <taxon>Agaricomycetidae</taxon>
        <taxon>Agaricales</taxon>
        <taxon>Marasmiineae</taxon>
        <taxon>Physalacriaceae</taxon>
        <taxon>Armillaria</taxon>
    </lineage>
</organism>
<dbReference type="InParanoid" id="A0A2H3D4K1"/>
<dbReference type="Proteomes" id="UP000217790">
    <property type="component" value="Unassembled WGS sequence"/>
</dbReference>
<keyword evidence="3" id="KW-1185">Reference proteome</keyword>
<sequence>MKEQKMFIHPCTVQDVMDRRESNEINFSEELPNKKLTRLGNEKTSSQLVLALSVLTRQSLHNKQSLSSTTAAFRSTARNLMPADNEYSLLEPPTAKRRIKDGSTPHQTTTARKGVAGRQPGTPGWPEDEDQAKVSCTVGSGVAVSIIAGKDMAAHGKTTDRESLSTVPSLDKDDYPISQGVELRVRTRRGTSHWWRRRWRGVSELVTGIEGCVSADVYYGIRGWAAQNVEGNSDVGFRPRLKNESSGLVERDAVVGEGNTVRYRPREGLRGVLDFNSCNDYEKRDAYAEGRDVDGSELSLACKDGRLLSRGVVDGCGCEGGRAAIYRDGGGRIGTGDFLHGGGSTGAWREFIEIG</sequence>